<dbReference type="PANTHER" id="PTHR30572:SF4">
    <property type="entry name" value="ABC TRANSPORTER PERMEASE YTRF"/>
    <property type="match status" value="1"/>
</dbReference>
<keyword evidence="5 8" id="KW-0472">Membrane</keyword>
<evidence type="ECO:0000256" key="3">
    <source>
        <dbReference type="ARBA" id="ARBA00022692"/>
    </source>
</evidence>
<feature type="transmembrane region" description="Helical" evidence="8">
    <location>
        <begin position="353"/>
        <end position="377"/>
    </location>
</feature>
<evidence type="ECO:0000256" key="2">
    <source>
        <dbReference type="ARBA" id="ARBA00022475"/>
    </source>
</evidence>
<dbReference type="Proteomes" id="UP001348641">
    <property type="component" value="Unassembled WGS sequence"/>
</dbReference>
<comment type="caution">
    <text evidence="11">The sequence shown here is derived from an EMBL/GenBank/DDBJ whole genome shotgun (WGS) entry which is preliminary data.</text>
</comment>
<evidence type="ECO:0000256" key="8">
    <source>
        <dbReference type="SAM" id="Phobius"/>
    </source>
</evidence>
<dbReference type="Pfam" id="PF02687">
    <property type="entry name" value="FtsX"/>
    <property type="match status" value="2"/>
</dbReference>
<dbReference type="RefSeq" id="WP_330159968.1">
    <property type="nucleotide sequence ID" value="NZ_BAAAJA010000006.1"/>
</dbReference>
<feature type="transmembrane region" description="Helical" evidence="8">
    <location>
        <begin position="794"/>
        <end position="823"/>
    </location>
</feature>
<feature type="transmembrane region" description="Helical" evidence="8">
    <location>
        <begin position="406"/>
        <end position="425"/>
    </location>
</feature>
<keyword evidence="3 8" id="KW-0812">Transmembrane</keyword>
<dbReference type="Pfam" id="PF12704">
    <property type="entry name" value="MacB_PCD"/>
    <property type="match status" value="1"/>
</dbReference>
<proteinExistence type="inferred from homology"/>
<gene>
    <name evidence="11" type="ORF">Q8A49_21025</name>
</gene>
<dbReference type="InterPro" id="IPR025857">
    <property type="entry name" value="MacB_PCD"/>
</dbReference>
<feature type="transmembrane region" description="Helical" evidence="8">
    <location>
        <begin position="850"/>
        <end position="872"/>
    </location>
</feature>
<evidence type="ECO:0000256" key="1">
    <source>
        <dbReference type="ARBA" id="ARBA00004651"/>
    </source>
</evidence>
<feature type="domain" description="MacB-like periplasmic core" evidence="10">
    <location>
        <begin position="18"/>
        <end position="231"/>
    </location>
</feature>
<feature type="transmembrane region" description="Helical" evidence="8">
    <location>
        <begin position="264"/>
        <end position="288"/>
    </location>
</feature>
<dbReference type="PANTHER" id="PTHR30572">
    <property type="entry name" value="MEMBRANE COMPONENT OF TRANSPORTER-RELATED"/>
    <property type="match status" value="1"/>
</dbReference>
<accession>A0ABU7KUL8</accession>
<feature type="transmembrane region" description="Helical" evidence="8">
    <location>
        <begin position="311"/>
        <end position="341"/>
    </location>
</feature>
<evidence type="ECO:0000313" key="11">
    <source>
        <dbReference type="EMBL" id="MEE2052990.1"/>
    </source>
</evidence>
<feature type="transmembrane region" description="Helical" evidence="8">
    <location>
        <begin position="437"/>
        <end position="462"/>
    </location>
</feature>
<evidence type="ECO:0000256" key="5">
    <source>
        <dbReference type="ARBA" id="ARBA00023136"/>
    </source>
</evidence>
<evidence type="ECO:0000256" key="7">
    <source>
        <dbReference type="SAM" id="MobiDB-lite"/>
    </source>
</evidence>
<name>A0ABU7KUL8_9ACTN</name>
<dbReference type="InterPro" id="IPR003838">
    <property type="entry name" value="ABC3_permease_C"/>
</dbReference>
<keyword evidence="4 8" id="KW-1133">Transmembrane helix</keyword>
<sequence length="923" mass="93831">MLRTTLAGLRMHKSRYVTTVMAILLGVMFVSGTMVFADTLNANYEKSVMGSATSVDAIAVPAAEEPEDPAEPSEPEPLTDAELDGVRALPEVAGADGIVSGQAVLLDRDGRAFGFMPPAAISIGEPSRFSAAEGELPGGPDELALASSTAEQAGFEVGDTVTVLDPAQEEREFTVTGLVDFGVDPGYSYGGALVFSPDTVGEMTGATGYTEIDVLASEGHTDEQAAEAVAALLGDRADVQTGEAFGLEMAESAGGDTAMMRTALLLFAFIAMFVAGIVIYNTFAILIAQRQREMALLRCVGAKRGQVFRSVLLESVAVGLIASALGVLAGVGIGMAGAAFGGPLLGMGGSVPVVITPLAVIVGLAVGTVVTVCSALVPATRATRVPPLAALRTSATAAGLEKGTGWMRVVFGLLAFLVSAALVALTQMSGPTQVGPVIVTAAALIAFVGVVVLGPLLVRGIVRLVGVPLRRVGVPSMLAVDNSTRSPRRAATAMIALTVGATLITGYSVVSASLEATMTRMLDEQFPVDYQVSAQYSMDGASSGDTAAEEAPAEDGSSGENAQDGAPAEDTVQPPPDGAQEGEGPVDGASPEDAAAEDGGASPEEGADTSASDGTGMPLVPTEVEHALAESPLLDKVIAQRRGLVEGYDASPADSLPVSTYDGAELGVDITGETVEGEISGFGPGEVLVSEEYTGGLGVGDTLTLPSPDGEVDLEIAAVLADAQTLWGAVVSPEDFATLFPDTTDSEMVYVRAAEGADASEVRDAVYAAVDDHPTIQVMSVAEMKNQFSDMMDIAFHTIAAMLGLAIVIAVFGISNTMALSVLERTRESALLRALGLAKGQLRRMLGVEAVLLCLIGAGIGIVLGVVFGWAAGAATLSDMVLTVPAGQIAVFIAVAVLAGLLASVLPARRAAGASITGALASE</sequence>
<evidence type="ECO:0000256" key="4">
    <source>
        <dbReference type="ARBA" id="ARBA00022989"/>
    </source>
</evidence>
<comment type="similarity">
    <text evidence="6">Belongs to the ABC-4 integral membrane protein family.</text>
</comment>
<evidence type="ECO:0000256" key="6">
    <source>
        <dbReference type="ARBA" id="ARBA00038076"/>
    </source>
</evidence>
<keyword evidence="2" id="KW-1003">Cell membrane</keyword>
<evidence type="ECO:0000259" key="10">
    <source>
        <dbReference type="Pfam" id="PF12704"/>
    </source>
</evidence>
<evidence type="ECO:0000259" key="9">
    <source>
        <dbReference type="Pfam" id="PF02687"/>
    </source>
</evidence>
<feature type="transmembrane region" description="Helical" evidence="8">
    <location>
        <begin position="884"/>
        <end position="906"/>
    </location>
</feature>
<organism evidence="11 12">
    <name type="scientific">Nocardiopsis tropica</name>
    <dbReference type="NCBI Taxonomy" id="109330"/>
    <lineage>
        <taxon>Bacteria</taxon>
        <taxon>Bacillati</taxon>
        <taxon>Actinomycetota</taxon>
        <taxon>Actinomycetes</taxon>
        <taxon>Streptosporangiales</taxon>
        <taxon>Nocardiopsidaceae</taxon>
        <taxon>Nocardiopsis</taxon>
    </lineage>
</organism>
<comment type="subcellular location">
    <subcellularLocation>
        <location evidence="1">Cell membrane</location>
        <topology evidence="1">Multi-pass membrane protein</topology>
    </subcellularLocation>
</comment>
<feature type="transmembrane region" description="Helical" evidence="8">
    <location>
        <begin position="490"/>
        <end position="510"/>
    </location>
</feature>
<feature type="region of interest" description="Disordered" evidence="7">
    <location>
        <begin position="538"/>
        <end position="619"/>
    </location>
</feature>
<reference evidence="11 12" key="1">
    <citation type="submission" date="2023-07" db="EMBL/GenBank/DDBJ databases">
        <authorList>
            <person name="Girao M."/>
            <person name="Carvalho M.F."/>
        </authorList>
    </citation>
    <scope>NUCLEOTIDE SEQUENCE [LARGE SCALE GENOMIC DNA]</scope>
    <source>
        <strain evidence="11 12">66/93</strain>
    </source>
</reference>
<dbReference type="InterPro" id="IPR050250">
    <property type="entry name" value="Macrolide_Exporter_MacB"/>
</dbReference>
<dbReference type="EMBL" id="JAUUCC010000058">
    <property type="protein sequence ID" value="MEE2052990.1"/>
    <property type="molecule type" value="Genomic_DNA"/>
</dbReference>
<feature type="domain" description="ABC3 transporter permease C-terminal" evidence="9">
    <location>
        <begin position="266"/>
        <end position="387"/>
    </location>
</feature>
<feature type="domain" description="ABC3 transporter permease C-terminal" evidence="9">
    <location>
        <begin position="802"/>
        <end position="915"/>
    </location>
</feature>
<evidence type="ECO:0000313" key="12">
    <source>
        <dbReference type="Proteomes" id="UP001348641"/>
    </source>
</evidence>
<protein>
    <submittedName>
        <fullName evidence="11">FtsX-like permease family protein</fullName>
    </submittedName>
</protein>